<feature type="transmembrane region" description="Helical" evidence="5">
    <location>
        <begin position="409"/>
        <end position="431"/>
    </location>
</feature>
<feature type="domain" description="Peptidase S54 rhomboid" evidence="6">
    <location>
        <begin position="368"/>
        <end position="513"/>
    </location>
</feature>
<comment type="subcellular location">
    <subcellularLocation>
        <location evidence="1">Membrane</location>
        <topology evidence="1">Multi-pass membrane protein</topology>
    </subcellularLocation>
</comment>
<feature type="transmembrane region" description="Helical" evidence="5">
    <location>
        <begin position="327"/>
        <end position="345"/>
    </location>
</feature>
<protein>
    <submittedName>
        <fullName evidence="7">Rhomboid family intramembrane serine protease</fullName>
    </submittedName>
</protein>
<gene>
    <name evidence="7" type="ORF">GS601_04825</name>
</gene>
<dbReference type="GO" id="GO:0006508">
    <property type="term" value="P:proteolysis"/>
    <property type="evidence" value="ECO:0007669"/>
    <property type="project" value="UniProtKB-KW"/>
</dbReference>
<feature type="transmembrane region" description="Helical" evidence="5">
    <location>
        <begin position="6"/>
        <end position="22"/>
    </location>
</feature>
<feature type="transmembrane region" description="Helical" evidence="5">
    <location>
        <begin position="472"/>
        <end position="488"/>
    </location>
</feature>
<evidence type="ECO:0000256" key="1">
    <source>
        <dbReference type="ARBA" id="ARBA00004141"/>
    </source>
</evidence>
<evidence type="ECO:0000259" key="6">
    <source>
        <dbReference type="Pfam" id="PF01694"/>
    </source>
</evidence>
<dbReference type="Gene3D" id="1.20.1540.10">
    <property type="entry name" value="Rhomboid-like"/>
    <property type="match status" value="1"/>
</dbReference>
<keyword evidence="4 5" id="KW-0472">Membrane</keyword>
<evidence type="ECO:0000256" key="4">
    <source>
        <dbReference type="ARBA" id="ARBA00023136"/>
    </source>
</evidence>
<reference evidence="7" key="1">
    <citation type="submission" date="2019-12" db="EMBL/GenBank/DDBJ databases">
        <title>High-Quality draft genome sequences of three cyanobacteria isolated from the limestone walls of the Old Cathedral of Coimbra.</title>
        <authorList>
            <person name="Tiago I."/>
            <person name="Soares F."/>
            <person name="Portugal A."/>
        </authorList>
    </citation>
    <scope>NUCLEOTIDE SEQUENCE</scope>
    <source>
        <strain evidence="7">A</strain>
    </source>
</reference>
<proteinExistence type="predicted"/>
<feature type="transmembrane region" description="Helical" evidence="5">
    <location>
        <begin position="53"/>
        <end position="74"/>
    </location>
</feature>
<dbReference type="InterPro" id="IPR022764">
    <property type="entry name" value="Peptidase_S54_rhomboid_dom"/>
</dbReference>
<feature type="transmembrane region" description="Helical" evidence="5">
    <location>
        <begin position="29"/>
        <end position="47"/>
    </location>
</feature>
<sequence length="531" mass="58642">MNLNIFFIQLVAFWSAITLLRWRHTPKGWRVIAAILVGVLSIAYGWVPAAAGIISGSLWIALVGLPMMGIVHVNRLMTQERYGRAHRVAQVVRWLHPADGFVEFPSVLRGLELAQDGKMDAAIARLSRHQSNQSGTGRMATALLYRSTAQWDQCRDWISHQLPGKMALSDPSLIGYYLRSLGETGDLNGLIQGLDQFQRRSKSRDPRILNLCRLYAFAFCGQPAQVKRLLEGVLSLYPQPTREFWMATATQAAGADAIAQGQFLALRQRCDRSLQQAIDWRLAQPPVDPQAILSPASAQILAQIEADLAHEHRYDIRTVLARRNAPITLILIAINAIVFAIELWAGGSEDSIVLYHLGGLVPEVVVAGEWWRLVSATFLHAGWLHLMLNMLGFYYLGTFVETVLGSRKFLIAYFFCGIGSMALLTLIATFTGATDQLIVGASGAILGLIGGVGAISLQGWRYDKAKVAGKQFRWVLLCLGLQSAFDLVTPQVSLLGHLSGAALGFLIGLMLFNPRHQPRFAKPRWIKSAQK</sequence>
<keyword evidence="2 5" id="KW-0812">Transmembrane</keyword>
<name>A0A8J7Z6X9_9CYAN</name>
<evidence type="ECO:0000313" key="8">
    <source>
        <dbReference type="Proteomes" id="UP000646053"/>
    </source>
</evidence>
<keyword evidence="7" id="KW-0378">Hydrolase</keyword>
<evidence type="ECO:0000313" key="7">
    <source>
        <dbReference type="EMBL" id="NDJ16620.1"/>
    </source>
</evidence>
<dbReference type="PANTHER" id="PTHR43066">
    <property type="entry name" value="RHOMBOID-RELATED PROTEIN"/>
    <property type="match status" value="1"/>
</dbReference>
<accession>A0A8J7Z6X9</accession>
<feature type="transmembrane region" description="Helical" evidence="5">
    <location>
        <begin position="494"/>
        <end position="512"/>
    </location>
</feature>
<dbReference type="GO" id="GO:0016020">
    <property type="term" value="C:membrane"/>
    <property type="evidence" value="ECO:0007669"/>
    <property type="project" value="UniProtKB-SubCell"/>
</dbReference>
<evidence type="ECO:0000256" key="2">
    <source>
        <dbReference type="ARBA" id="ARBA00022692"/>
    </source>
</evidence>
<dbReference type="SUPFAM" id="SSF144091">
    <property type="entry name" value="Rhomboid-like"/>
    <property type="match status" value="1"/>
</dbReference>
<organism evidence="7 8">
    <name type="scientific">Myxacorys almedinensis A</name>
    <dbReference type="NCBI Taxonomy" id="2690445"/>
    <lineage>
        <taxon>Bacteria</taxon>
        <taxon>Bacillati</taxon>
        <taxon>Cyanobacteriota</taxon>
        <taxon>Cyanophyceae</taxon>
        <taxon>Leptolyngbyales</taxon>
        <taxon>Leptolyngbyaceae</taxon>
        <taxon>Myxacorys</taxon>
        <taxon>Myxacorys almedinensis</taxon>
    </lineage>
</organism>
<dbReference type="AlphaFoldDB" id="A0A8J7Z6X9"/>
<feature type="transmembrane region" description="Helical" evidence="5">
    <location>
        <begin position="437"/>
        <end position="460"/>
    </location>
</feature>
<dbReference type="Proteomes" id="UP000646053">
    <property type="component" value="Unassembled WGS sequence"/>
</dbReference>
<dbReference type="EMBL" id="WVIE01000004">
    <property type="protein sequence ID" value="NDJ16620.1"/>
    <property type="molecule type" value="Genomic_DNA"/>
</dbReference>
<dbReference type="InterPro" id="IPR035952">
    <property type="entry name" value="Rhomboid-like_sf"/>
</dbReference>
<keyword evidence="8" id="KW-1185">Reference proteome</keyword>
<evidence type="ECO:0000256" key="5">
    <source>
        <dbReference type="SAM" id="Phobius"/>
    </source>
</evidence>
<keyword evidence="7" id="KW-0645">Protease</keyword>
<feature type="transmembrane region" description="Helical" evidence="5">
    <location>
        <begin position="378"/>
        <end position="397"/>
    </location>
</feature>
<comment type="caution">
    <text evidence="7">The sequence shown here is derived from an EMBL/GenBank/DDBJ whole genome shotgun (WGS) entry which is preliminary data.</text>
</comment>
<dbReference type="Pfam" id="PF01694">
    <property type="entry name" value="Rhomboid"/>
    <property type="match status" value="1"/>
</dbReference>
<dbReference type="RefSeq" id="WP_162422132.1">
    <property type="nucleotide sequence ID" value="NZ_WVIE01000004.1"/>
</dbReference>
<keyword evidence="3 5" id="KW-1133">Transmembrane helix</keyword>
<evidence type="ECO:0000256" key="3">
    <source>
        <dbReference type="ARBA" id="ARBA00022989"/>
    </source>
</evidence>
<dbReference type="GO" id="GO:0004252">
    <property type="term" value="F:serine-type endopeptidase activity"/>
    <property type="evidence" value="ECO:0007669"/>
    <property type="project" value="InterPro"/>
</dbReference>